<reference evidence="2" key="1">
    <citation type="submission" date="2016-11" db="EMBL/GenBank/DDBJ databases">
        <authorList>
            <person name="Varghese N."/>
            <person name="Submissions S."/>
        </authorList>
    </citation>
    <scope>NUCLEOTIDE SEQUENCE [LARGE SCALE GENOMIC DNA]</scope>
    <source>
        <strain evidence="2">DSM 15292</strain>
    </source>
</reference>
<dbReference type="Proteomes" id="UP000185221">
    <property type="component" value="Unassembled WGS sequence"/>
</dbReference>
<dbReference type="AlphaFoldDB" id="A0A1N6G6P5"/>
<organism evidence="1 2">
    <name type="scientific">Algoriphagus halophilus</name>
    <dbReference type="NCBI Taxonomy" id="226505"/>
    <lineage>
        <taxon>Bacteria</taxon>
        <taxon>Pseudomonadati</taxon>
        <taxon>Bacteroidota</taxon>
        <taxon>Cytophagia</taxon>
        <taxon>Cytophagales</taxon>
        <taxon>Cyclobacteriaceae</taxon>
        <taxon>Algoriphagus</taxon>
    </lineage>
</organism>
<protein>
    <submittedName>
        <fullName evidence="1">Uncharacterized protein</fullName>
    </submittedName>
</protein>
<dbReference type="EMBL" id="FSRC01000002">
    <property type="protein sequence ID" value="SIO03131.1"/>
    <property type="molecule type" value="Genomic_DNA"/>
</dbReference>
<accession>A0A1N6G6P5</accession>
<name>A0A1N6G6P5_9BACT</name>
<sequence length="42" mass="4897">MKNYLSGQILFQIEIIGKNHKKTDYFSAAGFLIFKFVFIDLP</sequence>
<gene>
    <name evidence="1" type="ORF">SAMN05444394_3009</name>
</gene>
<keyword evidence="2" id="KW-1185">Reference proteome</keyword>
<evidence type="ECO:0000313" key="1">
    <source>
        <dbReference type="EMBL" id="SIO03131.1"/>
    </source>
</evidence>
<evidence type="ECO:0000313" key="2">
    <source>
        <dbReference type="Proteomes" id="UP000185221"/>
    </source>
</evidence>
<proteinExistence type="predicted"/>